<feature type="transmembrane region" description="Helical" evidence="6">
    <location>
        <begin position="166"/>
        <end position="184"/>
    </location>
</feature>
<dbReference type="CDD" id="cd17324">
    <property type="entry name" value="MFS_NepI_like"/>
    <property type="match status" value="1"/>
</dbReference>
<feature type="transmembrane region" description="Helical" evidence="6">
    <location>
        <begin position="205"/>
        <end position="225"/>
    </location>
</feature>
<keyword evidence="3 6" id="KW-0812">Transmembrane</keyword>
<sequence>MSGTDVRDRLPWGALLALSASGFLAIFTETIPAGLLPELSAGLGVSESAAGQLVTLYALGSVVAAIPLVSATRSMSRKRVLVMAVVTLGIFNFITAITPWYPVILVARLVAGAAAALVWGVLAGYARGLVAPALQGRALAVTGVGQPVALAGGVPLGAFAASVMDWRWVFVVISAAALGLALWIGVEVPDVAGLRSGQRTPLTRVIRLQGIGIILGVTAAWILAHNMPYTYAAPLLAGSPLRLDIGLALFGLASMAGIALVGTVIDHALRTTTLLSLVAMIGSGCAWAVSDPGLVLPVAAVMVWGLAFGGAPVLLQTALADRAGEHTDAAQSVFVTVFNLGVAGGGVAGGVLLARTGTLGIAVAAGIVTLAALVAVMLCRGAFPSGPRHKAGVSEESVAASA</sequence>
<reference evidence="8 9" key="1">
    <citation type="submission" date="2016-10" db="EMBL/GenBank/DDBJ databases">
        <authorList>
            <person name="de Groot N.N."/>
        </authorList>
    </citation>
    <scope>NUCLEOTIDE SEQUENCE [LARGE SCALE GENOMIC DNA]</scope>
    <source>
        <strain evidence="8 9">DSM 45434</strain>
    </source>
</reference>
<comment type="subcellular location">
    <subcellularLocation>
        <location evidence="1">Cell membrane</location>
        <topology evidence="1">Multi-pass membrane protein</topology>
    </subcellularLocation>
</comment>
<feature type="transmembrane region" description="Helical" evidence="6">
    <location>
        <begin position="245"/>
        <end position="265"/>
    </location>
</feature>
<keyword evidence="5 6" id="KW-0472">Membrane</keyword>
<dbReference type="InterPro" id="IPR020846">
    <property type="entry name" value="MFS_dom"/>
</dbReference>
<protein>
    <submittedName>
        <fullName evidence="8">Predicted arabinose efflux permease, MFS family</fullName>
    </submittedName>
</protein>
<dbReference type="eggNOG" id="COG2814">
    <property type="taxonomic scope" value="Bacteria"/>
</dbReference>
<dbReference type="SUPFAM" id="SSF103473">
    <property type="entry name" value="MFS general substrate transporter"/>
    <property type="match status" value="1"/>
</dbReference>
<evidence type="ECO:0000313" key="9">
    <source>
        <dbReference type="Proteomes" id="UP000182237"/>
    </source>
</evidence>
<evidence type="ECO:0000256" key="6">
    <source>
        <dbReference type="SAM" id="Phobius"/>
    </source>
</evidence>
<gene>
    <name evidence="8" type="ORF">SAMN04488539_0181</name>
</gene>
<dbReference type="OrthoDB" id="9814237at2"/>
<feature type="transmembrane region" description="Helical" evidence="6">
    <location>
        <begin position="332"/>
        <end position="353"/>
    </location>
</feature>
<dbReference type="PANTHER" id="PTHR43124">
    <property type="entry name" value="PURINE EFFLUX PUMP PBUE"/>
    <property type="match status" value="1"/>
</dbReference>
<accession>A0A1H1LE72</accession>
<dbReference type="InterPro" id="IPR036259">
    <property type="entry name" value="MFS_trans_sf"/>
</dbReference>
<evidence type="ECO:0000256" key="5">
    <source>
        <dbReference type="ARBA" id="ARBA00023136"/>
    </source>
</evidence>
<feature type="transmembrane region" description="Helical" evidence="6">
    <location>
        <begin position="12"/>
        <end position="37"/>
    </location>
</feature>
<dbReference type="RefSeq" id="WP_019193448.1">
    <property type="nucleotide sequence ID" value="NZ_LT629765.1"/>
</dbReference>
<dbReference type="Proteomes" id="UP000182237">
    <property type="component" value="Chromosome I"/>
</dbReference>
<dbReference type="AlphaFoldDB" id="A0A1H1LE72"/>
<organism evidence="8 9">
    <name type="scientific">Corynebacterium timonense</name>
    <dbReference type="NCBI Taxonomy" id="441500"/>
    <lineage>
        <taxon>Bacteria</taxon>
        <taxon>Bacillati</taxon>
        <taxon>Actinomycetota</taxon>
        <taxon>Actinomycetes</taxon>
        <taxon>Mycobacteriales</taxon>
        <taxon>Corynebacteriaceae</taxon>
        <taxon>Corynebacterium</taxon>
    </lineage>
</organism>
<keyword evidence="2" id="KW-1003">Cell membrane</keyword>
<feature type="transmembrane region" description="Helical" evidence="6">
    <location>
        <begin position="49"/>
        <end position="69"/>
    </location>
</feature>
<evidence type="ECO:0000256" key="4">
    <source>
        <dbReference type="ARBA" id="ARBA00022989"/>
    </source>
</evidence>
<dbReference type="InterPro" id="IPR050189">
    <property type="entry name" value="MFS_Efflux_Transporters"/>
</dbReference>
<feature type="transmembrane region" description="Helical" evidence="6">
    <location>
        <begin position="272"/>
        <end position="289"/>
    </location>
</feature>
<keyword evidence="9" id="KW-1185">Reference proteome</keyword>
<dbReference type="Gene3D" id="1.20.1250.20">
    <property type="entry name" value="MFS general substrate transporter like domains"/>
    <property type="match status" value="1"/>
</dbReference>
<proteinExistence type="predicted"/>
<dbReference type="Pfam" id="PF07690">
    <property type="entry name" value="MFS_1"/>
    <property type="match status" value="1"/>
</dbReference>
<name>A0A1H1LE72_9CORY</name>
<evidence type="ECO:0000259" key="7">
    <source>
        <dbReference type="PROSITE" id="PS50850"/>
    </source>
</evidence>
<dbReference type="GO" id="GO:0022857">
    <property type="term" value="F:transmembrane transporter activity"/>
    <property type="evidence" value="ECO:0007669"/>
    <property type="project" value="InterPro"/>
</dbReference>
<dbReference type="EMBL" id="LT629765">
    <property type="protein sequence ID" value="SDR72874.1"/>
    <property type="molecule type" value="Genomic_DNA"/>
</dbReference>
<feature type="transmembrane region" description="Helical" evidence="6">
    <location>
        <begin position="107"/>
        <end position="126"/>
    </location>
</feature>
<dbReference type="InterPro" id="IPR011701">
    <property type="entry name" value="MFS"/>
</dbReference>
<feature type="transmembrane region" description="Helical" evidence="6">
    <location>
        <begin position="359"/>
        <end position="379"/>
    </location>
</feature>
<dbReference type="PANTHER" id="PTHR43124:SF3">
    <property type="entry name" value="CHLORAMPHENICOL EFFLUX PUMP RV0191"/>
    <property type="match status" value="1"/>
</dbReference>
<feature type="transmembrane region" description="Helical" evidence="6">
    <location>
        <begin position="138"/>
        <end position="160"/>
    </location>
</feature>
<feature type="transmembrane region" description="Helical" evidence="6">
    <location>
        <begin position="81"/>
        <end position="101"/>
    </location>
</feature>
<evidence type="ECO:0000256" key="2">
    <source>
        <dbReference type="ARBA" id="ARBA00022475"/>
    </source>
</evidence>
<evidence type="ECO:0000256" key="1">
    <source>
        <dbReference type="ARBA" id="ARBA00004651"/>
    </source>
</evidence>
<dbReference type="PROSITE" id="PS50850">
    <property type="entry name" value="MFS"/>
    <property type="match status" value="1"/>
</dbReference>
<feature type="domain" description="Major facilitator superfamily (MFS) profile" evidence="7">
    <location>
        <begin position="14"/>
        <end position="383"/>
    </location>
</feature>
<evidence type="ECO:0000313" key="8">
    <source>
        <dbReference type="EMBL" id="SDR72874.1"/>
    </source>
</evidence>
<dbReference type="STRING" id="1203190.GCA_000312345_00589"/>
<evidence type="ECO:0000256" key="3">
    <source>
        <dbReference type="ARBA" id="ARBA00022692"/>
    </source>
</evidence>
<keyword evidence="4 6" id="KW-1133">Transmembrane helix</keyword>
<feature type="transmembrane region" description="Helical" evidence="6">
    <location>
        <begin position="295"/>
        <end position="320"/>
    </location>
</feature>
<dbReference type="GO" id="GO:0005886">
    <property type="term" value="C:plasma membrane"/>
    <property type="evidence" value="ECO:0007669"/>
    <property type="project" value="UniProtKB-SubCell"/>
</dbReference>